<keyword evidence="7" id="KW-0548">Nucleotidyltransferase</keyword>
<evidence type="ECO:0000256" key="1">
    <source>
        <dbReference type="ARBA" id="ARBA00001936"/>
    </source>
</evidence>
<dbReference type="EC" id="2.7.7.-" evidence="13"/>
<accession>A0A8J9Z7K9</accession>
<dbReference type="GO" id="GO:0046872">
    <property type="term" value="F:metal ion binding"/>
    <property type="evidence" value="ECO:0007669"/>
    <property type="project" value="UniProtKB-KW"/>
</dbReference>
<keyword evidence="4 13" id="KW-0240">DNA-directed RNA polymerase</keyword>
<dbReference type="PANTHER" id="PTHR10536">
    <property type="entry name" value="DNA PRIMASE SMALL SUBUNIT"/>
    <property type="match status" value="1"/>
</dbReference>
<dbReference type="Proteomes" id="UP000838412">
    <property type="component" value="Chromosome 17"/>
</dbReference>
<keyword evidence="16" id="KW-1185">Reference proteome</keyword>
<keyword evidence="6 13" id="KW-0808">Transferase</keyword>
<comment type="catalytic activity">
    <reaction evidence="12">
        <text>ssDNA + n NTP = ssDNA/pppN(pN)n-1 hybrid + (n-1) diphosphate.</text>
        <dbReference type="EC" id="2.7.7.102"/>
    </reaction>
</comment>
<feature type="region of interest" description="Disordered" evidence="14">
    <location>
        <begin position="386"/>
        <end position="406"/>
    </location>
</feature>
<keyword evidence="11" id="KW-0804">Transcription</keyword>
<dbReference type="Pfam" id="PF01896">
    <property type="entry name" value="DNA_primase_S"/>
    <property type="match status" value="1"/>
</dbReference>
<dbReference type="InterPro" id="IPR002755">
    <property type="entry name" value="DNA_primase_S"/>
</dbReference>
<evidence type="ECO:0000256" key="4">
    <source>
        <dbReference type="ARBA" id="ARBA00022478"/>
    </source>
</evidence>
<evidence type="ECO:0000256" key="14">
    <source>
        <dbReference type="SAM" id="MobiDB-lite"/>
    </source>
</evidence>
<protein>
    <recommendedName>
        <fullName evidence="13">DNA primase</fullName>
        <ecNumber evidence="13">2.7.7.-</ecNumber>
    </recommendedName>
</protein>
<dbReference type="GO" id="GO:0003899">
    <property type="term" value="F:DNA-directed RNA polymerase activity"/>
    <property type="evidence" value="ECO:0007669"/>
    <property type="project" value="InterPro"/>
</dbReference>
<evidence type="ECO:0000256" key="12">
    <source>
        <dbReference type="ARBA" id="ARBA00044677"/>
    </source>
</evidence>
<evidence type="ECO:0000256" key="11">
    <source>
        <dbReference type="ARBA" id="ARBA00023163"/>
    </source>
</evidence>
<dbReference type="Gene3D" id="3.90.920.10">
    <property type="entry name" value="DNA primase, PRIM domain"/>
    <property type="match status" value="1"/>
</dbReference>
<evidence type="ECO:0000256" key="7">
    <source>
        <dbReference type="ARBA" id="ARBA00022695"/>
    </source>
</evidence>
<evidence type="ECO:0000256" key="5">
    <source>
        <dbReference type="ARBA" id="ARBA00022515"/>
    </source>
</evidence>
<organism evidence="15 16">
    <name type="scientific">Branchiostoma lanceolatum</name>
    <name type="common">Common lancelet</name>
    <name type="synonym">Amphioxus lanceolatum</name>
    <dbReference type="NCBI Taxonomy" id="7740"/>
    <lineage>
        <taxon>Eukaryota</taxon>
        <taxon>Metazoa</taxon>
        <taxon>Chordata</taxon>
        <taxon>Cephalochordata</taxon>
        <taxon>Leptocardii</taxon>
        <taxon>Amphioxiformes</taxon>
        <taxon>Branchiostomatidae</taxon>
        <taxon>Branchiostoma</taxon>
    </lineage>
</organism>
<dbReference type="SUPFAM" id="SSF56747">
    <property type="entry name" value="Prim-pol domain"/>
    <property type="match status" value="1"/>
</dbReference>
<proteinExistence type="inferred from homology"/>
<dbReference type="EMBL" id="OV696702">
    <property type="protein sequence ID" value="CAH1249150.1"/>
    <property type="molecule type" value="Genomic_DNA"/>
</dbReference>
<keyword evidence="8 13" id="KW-0235">DNA replication</keyword>
<dbReference type="GO" id="GO:0006270">
    <property type="term" value="P:DNA replication initiation"/>
    <property type="evidence" value="ECO:0007669"/>
    <property type="project" value="UniProtKB-ARBA"/>
</dbReference>
<evidence type="ECO:0000256" key="8">
    <source>
        <dbReference type="ARBA" id="ARBA00022705"/>
    </source>
</evidence>
<dbReference type="CDD" id="cd04860">
    <property type="entry name" value="AE_Prim_S"/>
    <property type="match status" value="1"/>
</dbReference>
<evidence type="ECO:0000313" key="16">
    <source>
        <dbReference type="Proteomes" id="UP000838412"/>
    </source>
</evidence>
<dbReference type="OrthoDB" id="19606at2759"/>
<gene>
    <name evidence="15" type="primary">PRIM1</name>
    <name evidence="15" type="ORF">BLAG_LOCUS10350</name>
</gene>
<dbReference type="FunFam" id="3.90.920.10:FF:000001">
    <property type="entry name" value="DNA primase"/>
    <property type="match status" value="1"/>
</dbReference>
<dbReference type="AlphaFoldDB" id="A0A8J9Z7K9"/>
<name>A0A8J9Z7K9_BRALA</name>
<dbReference type="NCBIfam" id="TIGR00335">
    <property type="entry name" value="primase_sml"/>
    <property type="match status" value="1"/>
</dbReference>
<dbReference type="GO" id="GO:0006269">
    <property type="term" value="P:DNA replication, synthesis of primer"/>
    <property type="evidence" value="ECO:0007669"/>
    <property type="project" value="UniProtKB-KW"/>
</dbReference>
<evidence type="ECO:0000256" key="2">
    <source>
        <dbReference type="ARBA" id="ARBA00001946"/>
    </source>
</evidence>
<comment type="cofactor">
    <cofactor evidence="1">
        <name>Mn(2+)</name>
        <dbReference type="ChEBI" id="CHEBI:29035"/>
    </cofactor>
</comment>
<sequence>MAEGEVKQSTAENTAYDRNDLPELLPIYYKRLFPYGPYYKWLSYGGVQKSYFHNREFSFTLKDDIYIRYQSFADQSEMEKEIQRVMPYKIDIGAVFSHKPKDHKTVKPGAFQAQEKELVFDIDMTDYDDVRNCCSGANICEKCWPLMVIAIKIVDRALRDDFGFEHRLWVYSGRRGVHCWVCDESTRQLSQTARTAIAEYLSVVKGGESQTKKVSLREPMHPSLKAAFEIMTKHLKHYLFEQQDILGTEDRLKKVLRLFPEADILLRIRKNTWQILREILQEDAEKGGDSEDIWKRWLGTVRSEKERDNMKKSPFPLHEVVFQYCYPRLDVNVSKGVNHLLKSPFCIHPKTGRVCVPIDVEDVDNFDPFAVPTISTLCKEIDEYKEQPGKENEPQPGTKRKVQDYQKTSLKKSVDTFNKFVKGLSVMWRGKMIENSDQKGDF</sequence>
<keyword evidence="10" id="KW-0862">Zinc</keyword>
<keyword evidence="5 13" id="KW-0639">Primosome</keyword>
<comment type="similarity">
    <text evidence="3 13">Belongs to the eukaryotic-type primase small subunit family.</text>
</comment>
<evidence type="ECO:0000256" key="6">
    <source>
        <dbReference type="ARBA" id="ARBA00022679"/>
    </source>
</evidence>
<dbReference type="GO" id="GO:0005658">
    <property type="term" value="C:alpha DNA polymerase:primase complex"/>
    <property type="evidence" value="ECO:0007669"/>
    <property type="project" value="UniProtKB-ARBA"/>
</dbReference>
<dbReference type="InterPro" id="IPR014052">
    <property type="entry name" value="DNA_primase_ssu_euk/arc"/>
</dbReference>
<comment type="cofactor">
    <cofactor evidence="2">
        <name>Mg(2+)</name>
        <dbReference type="ChEBI" id="CHEBI:18420"/>
    </cofactor>
</comment>
<reference evidence="15" key="1">
    <citation type="submission" date="2022-01" db="EMBL/GenBank/DDBJ databases">
        <authorList>
            <person name="Braso-Vives M."/>
        </authorList>
    </citation>
    <scope>NUCLEOTIDE SEQUENCE</scope>
</reference>
<keyword evidence="9" id="KW-0479">Metal-binding</keyword>
<evidence type="ECO:0000256" key="13">
    <source>
        <dbReference type="RuleBase" id="RU003514"/>
    </source>
</evidence>
<evidence type="ECO:0000313" key="15">
    <source>
        <dbReference type="EMBL" id="CAH1249150.1"/>
    </source>
</evidence>
<evidence type="ECO:0000256" key="10">
    <source>
        <dbReference type="ARBA" id="ARBA00022833"/>
    </source>
</evidence>
<evidence type="ECO:0000256" key="3">
    <source>
        <dbReference type="ARBA" id="ARBA00009762"/>
    </source>
</evidence>
<evidence type="ECO:0000256" key="9">
    <source>
        <dbReference type="ARBA" id="ARBA00022723"/>
    </source>
</evidence>